<dbReference type="Proteomes" id="UP000662760">
    <property type="component" value="Segment"/>
</dbReference>
<evidence type="ECO:0000313" key="1">
    <source>
        <dbReference type="EMBL" id="QSJ04018.1"/>
    </source>
</evidence>
<accession>A0A898KAW4</accession>
<reference evidence="1" key="1">
    <citation type="submission" date="2021-01" db="EMBL/GenBank/DDBJ databases">
        <authorList>
            <person name="Shang Y."/>
        </authorList>
    </citation>
    <scope>NUCLEOTIDE SEQUENCE</scope>
</reference>
<protein>
    <submittedName>
        <fullName evidence="1">Uncharacterized protein</fullName>
    </submittedName>
</protein>
<dbReference type="RefSeq" id="YP_010115052.1">
    <property type="nucleotide sequence ID" value="NC_055921.1"/>
</dbReference>
<dbReference type="EMBL" id="MW544066">
    <property type="protein sequence ID" value="QSJ04018.1"/>
    <property type="molecule type" value="Genomic_DNA"/>
</dbReference>
<dbReference type="KEGG" id="vg:65133656"/>
<sequence length="55" mass="6340">MNQELIFILKTLQSTVISRCNLIDYNCAEVLCDKCPISTTNIKWYGYQLIQLGNL</sequence>
<evidence type="ECO:0000313" key="2">
    <source>
        <dbReference type="Proteomes" id="UP000662760"/>
    </source>
</evidence>
<name>A0A898KAW4_9CAUD</name>
<keyword evidence="2" id="KW-1185">Reference proteome</keyword>
<proteinExistence type="predicted"/>
<dbReference type="GeneID" id="65133656"/>
<organism evidence="1 2">
    <name type="scientific">Salmonella phage vB_SalP_TR2</name>
    <dbReference type="NCBI Taxonomy" id="2812854"/>
    <lineage>
        <taxon>Viruses</taxon>
        <taxon>Duplodnaviria</taxon>
        <taxon>Heunggongvirae</taxon>
        <taxon>Uroviricota</taxon>
        <taxon>Caudoviricetes</taxon>
        <taxon>Schitoviridae</taxon>
        <taxon>Triduovirus</taxon>
        <taxon>Triduovirus Tr2</taxon>
    </lineage>
</organism>